<dbReference type="Proteomes" id="UP001595791">
    <property type="component" value="Unassembled WGS sequence"/>
</dbReference>
<proteinExistence type="predicted"/>
<organism evidence="1 2">
    <name type="scientific">Chitinimonas lacunae</name>
    <dbReference type="NCBI Taxonomy" id="1963018"/>
    <lineage>
        <taxon>Bacteria</taxon>
        <taxon>Pseudomonadati</taxon>
        <taxon>Pseudomonadota</taxon>
        <taxon>Betaproteobacteria</taxon>
        <taxon>Neisseriales</taxon>
        <taxon>Chitinibacteraceae</taxon>
        <taxon>Chitinimonas</taxon>
    </lineage>
</organism>
<accession>A0ABV8MKF8</accession>
<keyword evidence="2" id="KW-1185">Reference proteome</keyword>
<name>A0ABV8MKF8_9NEIS</name>
<evidence type="ECO:0000313" key="1">
    <source>
        <dbReference type="EMBL" id="MFC4158613.1"/>
    </source>
</evidence>
<reference evidence="2" key="1">
    <citation type="journal article" date="2019" name="Int. J. Syst. Evol. Microbiol.">
        <title>The Global Catalogue of Microorganisms (GCM) 10K type strain sequencing project: providing services to taxonomists for standard genome sequencing and annotation.</title>
        <authorList>
            <consortium name="The Broad Institute Genomics Platform"/>
            <consortium name="The Broad Institute Genome Sequencing Center for Infectious Disease"/>
            <person name="Wu L."/>
            <person name="Ma J."/>
        </authorList>
    </citation>
    <scope>NUCLEOTIDE SEQUENCE [LARGE SCALE GENOMIC DNA]</scope>
    <source>
        <strain evidence="2">LMG 29894</strain>
    </source>
</reference>
<gene>
    <name evidence="1" type="ORF">ACFOW7_04470</name>
</gene>
<dbReference type="EMBL" id="JBHSBU010000001">
    <property type="protein sequence ID" value="MFC4158613.1"/>
    <property type="molecule type" value="Genomic_DNA"/>
</dbReference>
<protein>
    <submittedName>
        <fullName evidence="1">Uncharacterized protein</fullName>
    </submittedName>
</protein>
<sequence length="201" mass="22888">MQYYSWSISDDYPERLTLKFEGPGFLGKSSFTSERRLNLACPIEFSTRYKRGREHILLYDQVVTTVGLAVSPTFAELIIEELSDNEVELLDTLIVTDSGRIRSYRLVNILNKVDVLDERHTQFVHINGVKTASPHHCVYDLNKLRGFDIGRVNGCNTILLSENFVLAIKHAKLTGFSAHPLDPSQISSDRLLRQQSYATLR</sequence>
<evidence type="ECO:0000313" key="2">
    <source>
        <dbReference type="Proteomes" id="UP001595791"/>
    </source>
</evidence>
<comment type="caution">
    <text evidence="1">The sequence shown here is derived from an EMBL/GenBank/DDBJ whole genome shotgun (WGS) entry which is preliminary data.</text>
</comment>
<dbReference type="RefSeq" id="WP_378161478.1">
    <property type="nucleotide sequence ID" value="NZ_JBHSBU010000001.1"/>
</dbReference>